<feature type="domain" description="PLD phosphodiesterase" evidence="6">
    <location>
        <begin position="156"/>
        <end position="183"/>
    </location>
</feature>
<dbReference type="CDD" id="cd09104">
    <property type="entry name" value="PLDc_vPLD1_2_like_1"/>
    <property type="match status" value="1"/>
</dbReference>
<dbReference type="GO" id="GO:0004630">
    <property type="term" value="F:phospholipase D activity"/>
    <property type="evidence" value="ECO:0007669"/>
    <property type="project" value="UniProtKB-EC"/>
</dbReference>
<feature type="domain" description="PLD phosphodiesterase" evidence="6">
    <location>
        <begin position="579"/>
        <end position="606"/>
    </location>
</feature>
<evidence type="ECO:0000256" key="5">
    <source>
        <dbReference type="SAM" id="MobiDB-lite"/>
    </source>
</evidence>
<evidence type="ECO:0000256" key="1">
    <source>
        <dbReference type="ARBA" id="ARBA00000798"/>
    </source>
</evidence>
<dbReference type="PROSITE" id="PS50035">
    <property type="entry name" value="PLD"/>
    <property type="match status" value="2"/>
</dbReference>
<proteinExistence type="predicted"/>
<keyword evidence="4" id="KW-0443">Lipid metabolism</keyword>
<feature type="region of interest" description="Disordered" evidence="5">
    <location>
        <begin position="795"/>
        <end position="823"/>
    </location>
</feature>
<evidence type="ECO:0000259" key="6">
    <source>
        <dbReference type="PROSITE" id="PS50035"/>
    </source>
</evidence>
<keyword evidence="3" id="KW-0378">Hydrolase</keyword>
<gene>
    <name evidence="7" type="ORF">SAMN02745887_03760</name>
</gene>
<evidence type="ECO:0000313" key="8">
    <source>
        <dbReference type="Proteomes" id="UP000186513"/>
    </source>
</evidence>
<dbReference type="PANTHER" id="PTHR18896">
    <property type="entry name" value="PHOSPHOLIPASE D"/>
    <property type="match status" value="1"/>
</dbReference>
<evidence type="ECO:0000256" key="4">
    <source>
        <dbReference type="ARBA" id="ARBA00023098"/>
    </source>
</evidence>
<dbReference type="Gene3D" id="3.30.870.10">
    <property type="entry name" value="Endonuclease Chain A"/>
    <property type="match status" value="2"/>
</dbReference>
<evidence type="ECO:0000256" key="2">
    <source>
        <dbReference type="ARBA" id="ARBA00022737"/>
    </source>
</evidence>
<dbReference type="RefSeq" id="WP_072430227.1">
    <property type="nucleotide sequence ID" value="NZ_FPKR01000022.1"/>
</dbReference>
<feature type="compositionally biased region" description="Polar residues" evidence="5">
    <location>
        <begin position="804"/>
        <end position="814"/>
    </location>
</feature>
<dbReference type="AlphaFoldDB" id="A0A1K2HS40"/>
<dbReference type="GO" id="GO:0009395">
    <property type="term" value="P:phospholipid catabolic process"/>
    <property type="evidence" value="ECO:0007669"/>
    <property type="project" value="TreeGrafter"/>
</dbReference>
<dbReference type="SUPFAM" id="SSF56024">
    <property type="entry name" value="Phospholipase D/nuclease"/>
    <property type="match status" value="2"/>
</dbReference>
<dbReference type="InterPro" id="IPR015679">
    <property type="entry name" value="PLipase_D_fam"/>
</dbReference>
<evidence type="ECO:0000313" key="7">
    <source>
        <dbReference type="EMBL" id="SFZ79571.1"/>
    </source>
</evidence>
<evidence type="ECO:0000256" key="3">
    <source>
        <dbReference type="ARBA" id="ARBA00022801"/>
    </source>
</evidence>
<comment type="catalytic activity">
    <reaction evidence="1">
        <text>a 1,2-diacyl-sn-glycero-3-phosphocholine + H2O = a 1,2-diacyl-sn-glycero-3-phosphate + choline + H(+)</text>
        <dbReference type="Rhea" id="RHEA:14445"/>
        <dbReference type="ChEBI" id="CHEBI:15354"/>
        <dbReference type="ChEBI" id="CHEBI:15377"/>
        <dbReference type="ChEBI" id="CHEBI:15378"/>
        <dbReference type="ChEBI" id="CHEBI:57643"/>
        <dbReference type="ChEBI" id="CHEBI:58608"/>
        <dbReference type="EC" id="3.1.4.4"/>
    </reaction>
</comment>
<reference evidence="7 8" key="1">
    <citation type="submission" date="2016-11" db="EMBL/GenBank/DDBJ databases">
        <authorList>
            <person name="Jaros S."/>
            <person name="Januszkiewicz K."/>
            <person name="Wedrychowicz H."/>
        </authorList>
    </citation>
    <scope>NUCLEOTIDE SEQUENCE [LARGE SCALE GENOMIC DNA]</scope>
    <source>
        <strain evidence="7 8">DSM 18899</strain>
    </source>
</reference>
<dbReference type="SMART" id="SM00155">
    <property type="entry name" value="PLDc"/>
    <property type="match status" value="2"/>
</dbReference>
<dbReference type="OrthoDB" id="8828485at2"/>
<dbReference type="EMBL" id="FPKR01000022">
    <property type="protein sequence ID" value="SFZ79571.1"/>
    <property type="molecule type" value="Genomic_DNA"/>
</dbReference>
<sequence length="823" mass="91239">MTTELPSRTARQIIGPDGKSAEGTLTSNLWVNSQQAFAACTEGNLAKPFTSGKAYFEDLILAMDAAHQEICITGWAVAWDAQLAEGVRLYDVLLRAALDRNVAIYVLPWKHTNPLQTYDAQTAKVLLGINAKLKKLGKPKRVFVKSQASLSGVNSTYFSHHQKQVVIDRKIAYIGGLDLYYGRYDDDTYDLVSGSASRNVNDRYNPCIPPLKILSEADPETKIVDPDLLTGALDNIGIFSDSHATATQNKIDSGAHQVPYAENSPILNNAKTDGNTPSYACLDETIQPRMPWQDIHARIEGPAVSDLLRNFVLRWNTATGNDPRLPLPAAPSKYEKKGNAFVQVLRSAPANMCAAETKANPGVVLKASGNGAQTDVYTAMLQLIEKSRHFIYIENQFFVSNFGEIVGPGRSTADPLSPAGLFIKNGAMGIGETSLWALRKLDEQSADQLDRIPQNRICEALCKRIQRAILDKSRPNFHVYMTLPVHPEGMLANASIAVQVFWTMQSLVFGRISLLNGIRRSLKARQLRDAGDMGYMRAIDQLGNTEYEDIPIEDCFNYVTLLNLRNWAYLPGKDRYVTEQIYVHSKLMIVDDMYALLGSANINDRSLLGERDSEIAVLIMDGDNARADINGKGSQRPVRAFAHELRKKVWRKLFGIAGGVRPASHLTDAIDAPGIPDSWRRIQTQAKKNAAAYEAVFPFVPRDWSTDSRNNKVPAPILPTWVTVKDETGKEFSGRLASPMPYEKVFWEAKRYNENAVDQLKDIEGFFTALPINWTYNENNRIPYPTSLVADNKLPSDLSVPGDQHSTQVAQGSNDVHRGGQVA</sequence>
<dbReference type="Proteomes" id="UP000186513">
    <property type="component" value="Unassembled WGS sequence"/>
</dbReference>
<keyword evidence="8" id="KW-1185">Reference proteome</keyword>
<name>A0A1K2HS40_9NEIS</name>
<accession>A0A1K2HS40</accession>
<dbReference type="STRING" id="1121279.SAMN02745887_03760"/>
<keyword evidence="2" id="KW-0677">Repeat</keyword>
<dbReference type="InterPro" id="IPR001736">
    <property type="entry name" value="PLipase_D/transphosphatidylase"/>
</dbReference>
<organism evidence="7 8">
    <name type="scientific">Chitinimonas taiwanensis DSM 18899</name>
    <dbReference type="NCBI Taxonomy" id="1121279"/>
    <lineage>
        <taxon>Bacteria</taxon>
        <taxon>Pseudomonadati</taxon>
        <taxon>Pseudomonadota</taxon>
        <taxon>Betaproteobacteria</taxon>
        <taxon>Neisseriales</taxon>
        <taxon>Chitinibacteraceae</taxon>
        <taxon>Chitinimonas</taxon>
    </lineage>
</organism>
<dbReference type="CDD" id="cd09141">
    <property type="entry name" value="PLDc_vPLD1_2_yPLD_like_2"/>
    <property type="match status" value="1"/>
</dbReference>
<dbReference type="PANTHER" id="PTHR18896:SF76">
    <property type="entry name" value="PHOSPHOLIPASE"/>
    <property type="match status" value="1"/>
</dbReference>
<protein>
    <submittedName>
        <fullName evidence="7">Phospholipase D Active site motif-containing protein</fullName>
    </submittedName>
</protein>
<dbReference type="Pfam" id="PF00614">
    <property type="entry name" value="PLDc"/>
    <property type="match status" value="2"/>
</dbReference>